<dbReference type="EMBL" id="AENY02000002">
    <property type="protein sequence ID" value="EKP95806.1"/>
    <property type="molecule type" value="Genomic_DNA"/>
</dbReference>
<comment type="similarity">
    <text evidence="2">Belongs to the membrane fusion protein (MFP) (TC 8.A.1) family.</text>
</comment>
<keyword evidence="3" id="KW-0813">Transport</keyword>
<feature type="domain" description="Multidrug resistance protein MdtA-like C-terminal permuted SH3" evidence="7">
    <location>
        <begin position="400"/>
        <end position="458"/>
    </location>
</feature>
<evidence type="ECO:0000259" key="6">
    <source>
        <dbReference type="Pfam" id="PF25917"/>
    </source>
</evidence>
<gene>
    <name evidence="8" type="ORF">ThesuDRAFT_01566</name>
</gene>
<evidence type="ECO:0000256" key="3">
    <source>
        <dbReference type="ARBA" id="ARBA00022448"/>
    </source>
</evidence>
<sequence>MTALLVAGTLLLAACGGGEGGKETARSGASLETVVPVEVVTAVEGTVAEPVELAGRVRARSEVAVRPQAAGAITAVHVRVGDRVKAGQLLVELDPTVARAQVDQAEAALAAARAAARQAAQAREAQILQADAELRQAELAREGARVQLDGARQRLATLQAQWQALGCAAGSGPAATAAGGGLAGTGSSGWAGGAPQAGGTGTGGPGAGGEGGCESLAATLTEAQAAVRQAEFNLQAAQVRLDAARRARDLARQGDPAAAARAQVEQAEAALALARHQLDLTRVTAPVAGVVAAIHAQVGALASPQGVDPLVVLVDPGPAQVEAQVPAGLYGAVEVGGTVEVTAGSTAWQGRVIEKTLVADPRTGTYTVTVELLGQDGREWPVSGQPATLRFTPQGGARGVVIPVDALQEGDEPGQGVVFVVEGDRAARREVRYGAVTSRQALVLEGLRPGDRVITRGAAGLAGGERVRIVEEGGPR</sequence>
<evidence type="ECO:0000313" key="8">
    <source>
        <dbReference type="EMBL" id="EKP95806.1"/>
    </source>
</evidence>
<dbReference type="Pfam" id="PF25967">
    <property type="entry name" value="RND-MFP_C"/>
    <property type="match status" value="1"/>
</dbReference>
<organism evidence="8 9">
    <name type="scientific">Thermaerobacter subterraneus DSM 13965</name>
    <dbReference type="NCBI Taxonomy" id="867903"/>
    <lineage>
        <taxon>Bacteria</taxon>
        <taxon>Bacillati</taxon>
        <taxon>Bacillota</taxon>
        <taxon>Clostridia</taxon>
        <taxon>Eubacteriales</taxon>
        <taxon>Clostridiales Family XVII. Incertae Sedis</taxon>
        <taxon>Thermaerobacter</taxon>
    </lineage>
</organism>
<dbReference type="Proteomes" id="UP000005710">
    <property type="component" value="Unassembled WGS sequence"/>
</dbReference>
<reference evidence="8" key="2">
    <citation type="submission" date="2012-10" db="EMBL/GenBank/DDBJ databases">
        <title>Improved high-quality draft of Thermaerobacter subterraneus C21, DSM 13965.</title>
        <authorList>
            <consortium name="DOE Joint Genome Institute"/>
            <person name="Eisen J."/>
            <person name="Huntemann M."/>
            <person name="Wei C.-L."/>
            <person name="Han J."/>
            <person name="Detter J.C."/>
            <person name="Han C."/>
            <person name="Tapia R."/>
            <person name="Chen A."/>
            <person name="Kyrpides N."/>
            <person name="Mavromatis K."/>
            <person name="Markowitz V."/>
            <person name="Szeto E."/>
            <person name="Ivanova N."/>
            <person name="Mikhailova N."/>
            <person name="Ovchinnikova G."/>
            <person name="Pagani I."/>
            <person name="Pati A."/>
            <person name="Goodwin L."/>
            <person name="Nordberg H.P."/>
            <person name="Cantor M.N."/>
            <person name="Hua S.X."/>
            <person name="Woyke T."/>
            <person name="Eisen J."/>
            <person name="Klenk H.-P."/>
        </authorList>
    </citation>
    <scope>NUCLEOTIDE SEQUENCE [LARGE SCALE GENOMIC DNA]</scope>
    <source>
        <strain evidence="8">DSM 13965</strain>
    </source>
</reference>
<evidence type="ECO:0000256" key="1">
    <source>
        <dbReference type="ARBA" id="ARBA00004196"/>
    </source>
</evidence>
<dbReference type="SUPFAM" id="SSF111369">
    <property type="entry name" value="HlyD-like secretion proteins"/>
    <property type="match status" value="2"/>
</dbReference>
<comment type="caution">
    <text evidence="8">The sequence shown here is derived from an EMBL/GenBank/DDBJ whole genome shotgun (WGS) entry which is preliminary data.</text>
</comment>
<name>K6QFJ7_9FIRM</name>
<dbReference type="InterPro" id="IPR058627">
    <property type="entry name" value="MdtA-like_C"/>
</dbReference>
<keyword evidence="4" id="KW-0175">Coiled coil</keyword>
<dbReference type="Gene3D" id="1.10.287.470">
    <property type="entry name" value="Helix hairpin bin"/>
    <property type="match status" value="2"/>
</dbReference>
<evidence type="ECO:0000259" key="7">
    <source>
        <dbReference type="Pfam" id="PF25967"/>
    </source>
</evidence>
<dbReference type="PANTHER" id="PTHR30469:SF15">
    <property type="entry name" value="HLYD FAMILY OF SECRETION PROTEINS"/>
    <property type="match status" value="1"/>
</dbReference>
<feature type="compositionally biased region" description="Gly residues" evidence="5">
    <location>
        <begin position="178"/>
        <end position="210"/>
    </location>
</feature>
<evidence type="ECO:0000313" key="9">
    <source>
        <dbReference type="Proteomes" id="UP000005710"/>
    </source>
</evidence>
<evidence type="ECO:0000256" key="5">
    <source>
        <dbReference type="SAM" id="MobiDB-lite"/>
    </source>
</evidence>
<feature type="coiled-coil region" evidence="4">
    <location>
        <begin position="220"/>
        <end position="277"/>
    </location>
</feature>
<protein>
    <submittedName>
        <fullName evidence="8">RND family efflux transporter, MFP subunit</fullName>
    </submittedName>
</protein>
<reference evidence="8" key="1">
    <citation type="submission" date="2010-10" db="EMBL/GenBank/DDBJ databases">
        <authorList>
            <consortium name="US DOE Joint Genome Institute (JGI-PGF)"/>
            <person name="Lucas S."/>
            <person name="Copeland A."/>
            <person name="Lapidus A."/>
            <person name="Bruce D."/>
            <person name="Goodwin L."/>
            <person name="Pitluck S."/>
            <person name="Kyrpides N."/>
            <person name="Mavromatis K."/>
            <person name="Detter J.C."/>
            <person name="Han C."/>
            <person name="Land M."/>
            <person name="Hauser L."/>
            <person name="Markowitz V."/>
            <person name="Cheng J.-F."/>
            <person name="Hugenholtz P."/>
            <person name="Woyke T."/>
            <person name="Wu D."/>
            <person name="Pukall R."/>
            <person name="Wahrenburg C."/>
            <person name="Brambilla E."/>
            <person name="Klenk H.-P."/>
            <person name="Eisen J.A."/>
        </authorList>
    </citation>
    <scope>NUCLEOTIDE SEQUENCE [LARGE SCALE GENOMIC DNA]</scope>
    <source>
        <strain evidence="8">DSM 13965</strain>
    </source>
</reference>
<dbReference type="GO" id="GO:0015562">
    <property type="term" value="F:efflux transmembrane transporter activity"/>
    <property type="evidence" value="ECO:0007669"/>
    <property type="project" value="TreeGrafter"/>
</dbReference>
<dbReference type="InterPro" id="IPR058625">
    <property type="entry name" value="MdtA-like_BSH"/>
</dbReference>
<keyword evidence="9" id="KW-1185">Reference proteome</keyword>
<dbReference type="RefSeq" id="WP_006903838.1">
    <property type="nucleotide sequence ID" value="NZ_JH976535.1"/>
</dbReference>
<evidence type="ECO:0000256" key="2">
    <source>
        <dbReference type="ARBA" id="ARBA00009477"/>
    </source>
</evidence>
<dbReference type="Pfam" id="PF25917">
    <property type="entry name" value="BSH_RND"/>
    <property type="match status" value="1"/>
</dbReference>
<dbReference type="Gene3D" id="2.40.30.170">
    <property type="match status" value="1"/>
</dbReference>
<dbReference type="InterPro" id="IPR006143">
    <property type="entry name" value="RND_pump_MFP"/>
</dbReference>
<dbReference type="eggNOG" id="COG0845">
    <property type="taxonomic scope" value="Bacteria"/>
</dbReference>
<dbReference type="Gene3D" id="2.40.50.100">
    <property type="match status" value="2"/>
</dbReference>
<dbReference type="STRING" id="867903.ThesuDRAFT_01566"/>
<proteinExistence type="inferred from homology"/>
<dbReference type="NCBIfam" id="TIGR01730">
    <property type="entry name" value="RND_mfp"/>
    <property type="match status" value="1"/>
</dbReference>
<feature type="region of interest" description="Disordered" evidence="5">
    <location>
        <begin position="176"/>
        <end position="210"/>
    </location>
</feature>
<dbReference type="HOGENOM" id="CLU_018816_1_4_9"/>
<feature type="domain" description="Multidrug resistance protein MdtA-like barrel-sandwich hybrid" evidence="6">
    <location>
        <begin position="62"/>
        <end position="312"/>
    </location>
</feature>
<evidence type="ECO:0000256" key="4">
    <source>
        <dbReference type="SAM" id="Coils"/>
    </source>
</evidence>
<dbReference type="PANTHER" id="PTHR30469">
    <property type="entry name" value="MULTIDRUG RESISTANCE PROTEIN MDTA"/>
    <property type="match status" value="1"/>
</dbReference>
<comment type="subcellular location">
    <subcellularLocation>
        <location evidence="1">Cell envelope</location>
    </subcellularLocation>
</comment>
<feature type="coiled-coil region" evidence="4">
    <location>
        <begin position="102"/>
        <end position="161"/>
    </location>
</feature>
<accession>K6QFJ7</accession>
<dbReference type="Gene3D" id="2.40.420.20">
    <property type="match status" value="1"/>
</dbReference>
<dbReference type="AlphaFoldDB" id="K6QFJ7"/>
<dbReference type="GO" id="GO:1990281">
    <property type="term" value="C:efflux pump complex"/>
    <property type="evidence" value="ECO:0007669"/>
    <property type="project" value="TreeGrafter"/>
</dbReference>